<proteinExistence type="predicted"/>
<evidence type="ECO:0000313" key="2">
    <source>
        <dbReference type="Proteomes" id="UP000735302"/>
    </source>
</evidence>
<gene>
    <name evidence="1" type="ORF">PoB_004174400</name>
</gene>
<name>A0AAV4BA45_9GAST</name>
<protein>
    <submittedName>
        <fullName evidence="1">Uncharacterized protein</fullName>
    </submittedName>
</protein>
<reference evidence="1 2" key="1">
    <citation type="journal article" date="2021" name="Elife">
        <title>Chloroplast acquisition without the gene transfer in kleptoplastic sea slugs, Plakobranchus ocellatus.</title>
        <authorList>
            <person name="Maeda T."/>
            <person name="Takahashi S."/>
            <person name="Yoshida T."/>
            <person name="Shimamura S."/>
            <person name="Takaki Y."/>
            <person name="Nagai Y."/>
            <person name="Toyoda A."/>
            <person name="Suzuki Y."/>
            <person name="Arimoto A."/>
            <person name="Ishii H."/>
            <person name="Satoh N."/>
            <person name="Nishiyama T."/>
            <person name="Hasebe M."/>
            <person name="Maruyama T."/>
            <person name="Minagawa J."/>
            <person name="Obokata J."/>
            <person name="Shigenobu S."/>
        </authorList>
    </citation>
    <scope>NUCLEOTIDE SEQUENCE [LARGE SCALE GENOMIC DNA]</scope>
</reference>
<dbReference type="EMBL" id="BLXT01004605">
    <property type="protein sequence ID" value="GFO15239.1"/>
    <property type="molecule type" value="Genomic_DNA"/>
</dbReference>
<dbReference type="AlphaFoldDB" id="A0AAV4BA45"/>
<comment type="caution">
    <text evidence="1">The sequence shown here is derived from an EMBL/GenBank/DDBJ whole genome shotgun (WGS) entry which is preliminary data.</text>
</comment>
<dbReference type="Proteomes" id="UP000735302">
    <property type="component" value="Unassembled WGS sequence"/>
</dbReference>
<sequence>MANELNCVAGLAEAGDNGFNSARASVSQSQLKRLRNARWPQGESAQDWRSRKAAANCWGGKSLGTLEDEGAVGSRHERLVCPMVIMLLCWGEVKSRCG</sequence>
<accession>A0AAV4BA45</accession>
<evidence type="ECO:0000313" key="1">
    <source>
        <dbReference type="EMBL" id="GFO15239.1"/>
    </source>
</evidence>
<keyword evidence="2" id="KW-1185">Reference proteome</keyword>
<organism evidence="1 2">
    <name type="scientific">Plakobranchus ocellatus</name>
    <dbReference type="NCBI Taxonomy" id="259542"/>
    <lineage>
        <taxon>Eukaryota</taxon>
        <taxon>Metazoa</taxon>
        <taxon>Spiralia</taxon>
        <taxon>Lophotrochozoa</taxon>
        <taxon>Mollusca</taxon>
        <taxon>Gastropoda</taxon>
        <taxon>Heterobranchia</taxon>
        <taxon>Euthyneura</taxon>
        <taxon>Panpulmonata</taxon>
        <taxon>Sacoglossa</taxon>
        <taxon>Placobranchoidea</taxon>
        <taxon>Plakobranchidae</taxon>
        <taxon>Plakobranchus</taxon>
    </lineage>
</organism>